<accession>A0A840BJD4</accession>
<keyword evidence="5" id="KW-0998">Cell outer membrane</keyword>
<keyword evidence="3" id="KW-0472">Membrane</keyword>
<organism evidence="8 9">
    <name type="scientific">Niveibacterium umoris</name>
    <dbReference type="NCBI Taxonomy" id="1193620"/>
    <lineage>
        <taxon>Bacteria</taxon>
        <taxon>Pseudomonadati</taxon>
        <taxon>Pseudomonadota</taxon>
        <taxon>Betaproteobacteria</taxon>
        <taxon>Rhodocyclales</taxon>
        <taxon>Rhodocyclaceae</taxon>
        <taxon>Niveibacterium</taxon>
    </lineage>
</organism>
<proteinExistence type="predicted"/>
<dbReference type="AlphaFoldDB" id="A0A840BJD4"/>
<evidence type="ECO:0000256" key="6">
    <source>
        <dbReference type="ARBA" id="ARBA00023288"/>
    </source>
</evidence>
<evidence type="ECO:0000256" key="7">
    <source>
        <dbReference type="SAM" id="MobiDB-lite"/>
    </source>
</evidence>
<evidence type="ECO:0000256" key="1">
    <source>
        <dbReference type="ARBA" id="ARBA00004459"/>
    </source>
</evidence>
<evidence type="ECO:0000256" key="4">
    <source>
        <dbReference type="ARBA" id="ARBA00023139"/>
    </source>
</evidence>
<evidence type="ECO:0000256" key="5">
    <source>
        <dbReference type="ARBA" id="ARBA00023237"/>
    </source>
</evidence>
<evidence type="ECO:0000313" key="9">
    <source>
        <dbReference type="Proteomes" id="UP000561045"/>
    </source>
</evidence>
<gene>
    <name evidence="8" type="ORF">GGR36_002691</name>
</gene>
<feature type="region of interest" description="Disordered" evidence="7">
    <location>
        <begin position="31"/>
        <end position="58"/>
    </location>
</feature>
<dbReference type="Pfam" id="PF13627">
    <property type="entry name" value="LptM_cons"/>
    <property type="match status" value="1"/>
</dbReference>
<keyword evidence="2" id="KW-0732">Signal</keyword>
<name>A0A840BJD4_9RHOO</name>
<feature type="compositionally biased region" description="Polar residues" evidence="7">
    <location>
        <begin position="43"/>
        <end position="58"/>
    </location>
</feature>
<dbReference type="RefSeq" id="WP_183635231.1">
    <property type="nucleotide sequence ID" value="NZ_JACIET010000002.1"/>
</dbReference>
<dbReference type="PROSITE" id="PS51257">
    <property type="entry name" value="PROKAR_LIPOPROTEIN"/>
    <property type="match status" value="1"/>
</dbReference>
<comment type="subcellular location">
    <subcellularLocation>
        <location evidence="1">Cell outer membrane</location>
        <topology evidence="1">Lipid-anchor</topology>
    </subcellularLocation>
</comment>
<dbReference type="InterPro" id="IPR032831">
    <property type="entry name" value="LptM_cons"/>
</dbReference>
<reference evidence="8 9" key="1">
    <citation type="submission" date="2020-08" db="EMBL/GenBank/DDBJ databases">
        <title>Genomic Encyclopedia of Type Strains, Phase IV (KMG-IV): sequencing the most valuable type-strain genomes for metagenomic binning, comparative biology and taxonomic classification.</title>
        <authorList>
            <person name="Goeker M."/>
        </authorList>
    </citation>
    <scope>NUCLEOTIDE SEQUENCE [LARGE SCALE GENOMIC DNA]</scope>
    <source>
        <strain evidence="8 9">DSM 106739</strain>
    </source>
</reference>
<dbReference type="Proteomes" id="UP000561045">
    <property type="component" value="Unassembled WGS sequence"/>
</dbReference>
<sequence>MSARPTHILICIAVMLLGACGIKGPLYLPPPPKTVPPAMPAQSAPTQAVPDSNKAGTP</sequence>
<evidence type="ECO:0000256" key="3">
    <source>
        <dbReference type="ARBA" id="ARBA00023136"/>
    </source>
</evidence>
<dbReference type="EMBL" id="JACIET010000002">
    <property type="protein sequence ID" value="MBB4013345.1"/>
    <property type="molecule type" value="Genomic_DNA"/>
</dbReference>
<keyword evidence="6 8" id="KW-0449">Lipoprotein</keyword>
<protein>
    <submittedName>
        <fullName evidence="8">Putative small lipoprotein YifL</fullName>
    </submittedName>
</protein>
<comment type="caution">
    <text evidence="8">The sequence shown here is derived from an EMBL/GenBank/DDBJ whole genome shotgun (WGS) entry which is preliminary data.</text>
</comment>
<keyword evidence="9" id="KW-1185">Reference proteome</keyword>
<dbReference type="NCBIfam" id="NF047847">
    <property type="entry name" value="SS_mature_LptM"/>
    <property type="match status" value="1"/>
</dbReference>
<dbReference type="GO" id="GO:0009279">
    <property type="term" value="C:cell outer membrane"/>
    <property type="evidence" value="ECO:0007669"/>
    <property type="project" value="UniProtKB-SubCell"/>
</dbReference>
<keyword evidence="4" id="KW-0564">Palmitate</keyword>
<evidence type="ECO:0000313" key="8">
    <source>
        <dbReference type="EMBL" id="MBB4013345.1"/>
    </source>
</evidence>
<evidence type="ECO:0000256" key="2">
    <source>
        <dbReference type="ARBA" id="ARBA00022729"/>
    </source>
</evidence>